<comment type="caution">
    <text evidence="3">The sequence shown here is derived from an EMBL/GenBank/DDBJ whole genome shotgun (WGS) entry which is preliminary data.</text>
</comment>
<keyword evidence="4" id="KW-1185">Reference proteome</keyword>
<dbReference type="Pfam" id="PF13546">
    <property type="entry name" value="DDE_5"/>
    <property type="match status" value="1"/>
</dbReference>
<evidence type="ECO:0000313" key="3">
    <source>
        <dbReference type="EMBL" id="MFF4215789.1"/>
    </source>
</evidence>
<evidence type="ECO:0000256" key="1">
    <source>
        <dbReference type="SAM" id="MobiDB-lite"/>
    </source>
</evidence>
<feature type="region of interest" description="Disordered" evidence="1">
    <location>
        <begin position="1"/>
        <end position="40"/>
    </location>
</feature>
<feature type="domain" description="Transposase IS701-like DDE" evidence="2">
    <location>
        <begin position="51"/>
        <end position="297"/>
    </location>
</feature>
<dbReference type="EMBL" id="JBIAUT010000001">
    <property type="protein sequence ID" value="MFF4215789.1"/>
    <property type="molecule type" value="Genomic_DNA"/>
</dbReference>
<feature type="compositionally biased region" description="Low complexity" evidence="1">
    <location>
        <begin position="8"/>
        <end position="27"/>
    </location>
</feature>
<organism evidence="3 4">
    <name type="scientific">Streptomyces nondiastaticus</name>
    <dbReference type="NCBI Taxonomy" id="3154512"/>
    <lineage>
        <taxon>Bacteria</taxon>
        <taxon>Bacillati</taxon>
        <taxon>Actinomycetota</taxon>
        <taxon>Actinomycetes</taxon>
        <taxon>Kitasatosporales</taxon>
        <taxon>Streptomycetaceae</taxon>
        <taxon>Streptomyces</taxon>
    </lineage>
</organism>
<accession>A0ABW6TWK9</accession>
<dbReference type="PANTHER" id="PTHR33627:SF1">
    <property type="entry name" value="TRANSPOSASE"/>
    <property type="match status" value="1"/>
</dbReference>
<sequence length="425" mass="46038">MSGVALYPRTARPARTTRTAVPAPARPGSQDPESQGPDSHDDVLAELCAALFASLPRSDQRRRGEAYVRGLLGTQGRKSIRNIAALIGGQAAEQSLHHFISSSTWDWIPVRRALAHYLARVSPPHAWVVRPMVIPKAGDNSVGVDRRFCPAVGQVLNAQEAVGVWAASAEHSTPVNWRLHLSDAWLQDGLRRGQASIPDSVRPETLGECTVEAYTGMMRDWGLPLRPLVLDARDMDAPAALLRLRACGVPAMARISHSLRLTVSGPAVPGRGAEALPAHQILGAARDLRRPVMWRDHGPSRVVRTALTAAVRVGLPALRTAAVPGPARRRELLLLGVGENGRRWPAELWLTDMVNVPPAALVRLGKLLDRVDRDFTEISDEVGIRDFAGRSFSGWHRHVTLASAAHAVAALTGRPEEGLRLGYVS</sequence>
<reference evidence="3 4" key="1">
    <citation type="submission" date="2024-10" db="EMBL/GenBank/DDBJ databases">
        <title>The Natural Products Discovery Center: Release of the First 8490 Sequenced Strains for Exploring Actinobacteria Biosynthetic Diversity.</title>
        <authorList>
            <person name="Kalkreuter E."/>
            <person name="Kautsar S.A."/>
            <person name="Yang D."/>
            <person name="Bader C.D."/>
            <person name="Teijaro C.N."/>
            <person name="Fluegel L."/>
            <person name="Davis C.M."/>
            <person name="Simpson J.R."/>
            <person name="Lauterbach L."/>
            <person name="Steele A.D."/>
            <person name="Gui C."/>
            <person name="Meng S."/>
            <person name="Li G."/>
            <person name="Viehrig K."/>
            <person name="Ye F."/>
            <person name="Su P."/>
            <person name="Kiefer A.F."/>
            <person name="Nichols A."/>
            <person name="Cepeda A.J."/>
            <person name="Yan W."/>
            <person name="Fan B."/>
            <person name="Jiang Y."/>
            <person name="Adhikari A."/>
            <person name="Zheng C.-J."/>
            <person name="Schuster L."/>
            <person name="Cowan T.M."/>
            <person name="Smanski M.J."/>
            <person name="Chevrette M.G."/>
            <person name="De Carvalho L.P.S."/>
            <person name="Shen B."/>
        </authorList>
    </citation>
    <scope>NUCLEOTIDE SEQUENCE [LARGE SCALE GENOMIC DNA]</scope>
    <source>
        <strain evidence="3 4">NPDC001650</strain>
    </source>
</reference>
<name>A0ABW6TWK9_9ACTN</name>
<dbReference type="PANTHER" id="PTHR33627">
    <property type="entry name" value="TRANSPOSASE"/>
    <property type="match status" value="1"/>
</dbReference>
<proteinExistence type="predicted"/>
<gene>
    <name evidence="3" type="ORF">ACFYZM_05845</name>
</gene>
<protein>
    <submittedName>
        <fullName evidence="3">IS701 family transposase</fullName>
    </submittedName>
</protein>
<evidence type="ECO:0000259" key="2">
    <source>
        <dbReference type="Pfam" id="PF13546"/>
    </source>
</evidence>
<dbReference type="Proteomes" id="UP001602123">
    <property type="component" value="Unassembled WGS sequence"/>
</dbReference>
<dbReference type="InterPro" id="IPR039365">
    <property type="entry name" value="IS701-like"/>
</dbReference>
<dbReference type="InterPro" id="IPR038721">
    <property type="entry name" value="IS701-like_DDE_dom"/>
</dbReference>
<dbReference type="RefSeq" id="WP_302865402.1">
    <property type="nucleotide sequence ID" value="NZ_JBFAUC010000002.1"/>
</dbReference>
<evidence type="ECO:0000313" key="4">
    <source>
        <dbReference type="Proteomes" id="UP001602123"/>
    </source>
</evidence>